<sequence>MSARTAYLLWSPGFARALVISTAAELAVLGAVNTVPALQLLAEDMVAAAQLALLEGAHALHWWSAIAMLASACCVLQIILTALSLGCSGLNALLGPVRPPLLAAILLLQTGNWHSVVTRKPENARLVALGTAISVLISLSPEITERLRRRPQRGGAAERAADGATEVSLRVAKVSCSVCEGKVRSVAEAHTAVLRCDVDIDRSLAKLTVDAAGEAAVAAVTAEVAASLDAAGYPVTSGGREATGGGTECERAAVRKPGGSSCCAVQLTINALAPLGINLLAPLGLQGCAGFNTFLGPLRPYSRGATATFFAVRWASAGHGQPKRALVVATVLAALLTYMPEMLLFAGATALAPPTDGAYYLDVAVGSSGVVDALVAGTEEQGVARMLVQPRWGLDLAAIARRVNDSGFEMDGAAAKVKNSRASDRH</sequence>
<reference evidence="2" key="1">
    <citation type="journal article" date="2013" name="Nature">
        <title>Pan genome of the phytoplankton Emiliania underpins its global distribution.</title>
        <authorList>
            <person name="Read B.A."/>
            <person name="Kegel J."/>
            <person name="Klute M.J."/>
            <person name="Kuo A."/>
            <person name="Lefebvre S.C."/>
            <person name="Maumus F."/>
            <person name="Mayer C."/>
            <person name="Miller J."/>
            <person name="Monier A."/>
            <person name="Salamov A."/>
            <person name="Young J."/>
            <person name="Aguilar M."/>
            <person name="Claverie J.M."/>
            <person name="Frickenhaus S."/>
            <person name="Gonzalez K."/>
            <person name="Herman E.K."/>
            <person name="Lin Y.C."/>
            <person name="Napier J."/>
            <person name="Ogata H."/>
            <person name="Sarno A.F."/>
            <person name="Shmutz J."/>
            <person name="Schroeder D."/>
            <person name="de Vargas C."/>
            <person name="Verret F."/>
            <person name="von Dassow P."/>
            <person name="Valentin K."/>
            <person name="Van de Peer Y."/>
            <person name="Wheeler G."/>
            <person name="Dacks J.B."/>
            <person name="Delwiche C.F."/>
            <person name="Dyhrman S.T."/>
            <person name="Glockner G."/>
            <person name="John U."/>
            <person name="Richards T."/>
            <person name="Worden A.Z."/>
            <person name="Zhang X."/>
            <person name="Grigoriev I.V."/>
            <person name="Allen A.E."/>
            <person name="Bidle K."/>
            <person name="Borodovsky M."/>
            <person name="Bowler C."/>
            <person name="Brownlee C."/>
            <person name="Cock J.M."/>
            <person name="Elias M."/>
            <person name="Gladyshev V.N."/>
            <person name="Groth M."/>
            <person name="Guda C."/>
            <person name="Hadaegh A."/>
            <person name="Iglesias-Rodriguez M.D."/>
            <person name="Jenkins J."/>
            <person name="Jones B.M."/>
            <person name="Lawson T."/>
            <person name="Leese F."/>
            <person name="Lindquist E."/>
            <person name="Lobanov A."/>
            <person name="Lomsadze A."/>
            <person name="Malik S.B."/>
            <person name="Marsh M.E."/>
            <person name="Mackinder L."/>
            <person name="Mock T."/>
            <person name="Mueller-Roeber B."/>
            <person name="Pagarete A."/>
            <person name="Parker M."/>
            <person name="Probert I."/>
            <person name="Quesneville H."/>
            <person name="Raines C."/>
            <person name="Rensing S.A."/>
            <person name="Riano-Pachon D.M."/>
            <person name="Richier S."/>
            <person name="Rokitta S."/>
            <person name="Shiraiwa Y."/>
            <person name="Soanes D.M."/>
            <person name="van der Giezen M."/>
            <person name="Wahlund T.M."/>
            <person name="Williams B."/>
            <person name="Wilson W."/>
            <person name="Wolfe G."/>
            <person name="Wurch L.L."/>
        </authorList>
    </citation>
    <scope>NUCLEOTIDE SEQUENCE</scope>
</reference>
<name>A0A0D3JRN6_EMIH1</name>
<dbReference type="RefSeq" id="XP_005778600.1">
    <property type="nucleotide sequence ID" value="XM_005778543.1"/>
</dbReference>
<dbReference type="GeneID" id="17271714"/>
<dbReference type="Gene3D" id="3.30.70.100">
    <property type="match status" value="1"/>
</dbReference>
<dbReference type="PaxDb" id="2903-EOD26171"/>
<dbReference type="HOGENOM" id="CLU_646304_0_0_1"/>
<protein>
    <recommendedName>
        <fullName evidence="3">HMA domain-containing protein</fullName>
    </recommendedName>
</protein>
<accession>A0A0D3JRN6</accession>
<keyword evidence="2" id="KW-1185">Reference proteome</keyword>
<proteinExistence type="predicted"/>
<evidence type="ECO:0000313" key="1">
    <source>
        <dbReference type="EnsemblProtists" id="EOD26171"/>
    </source>
</evidence>
<organism evidence="1 2">
    <name type="scientific">Emiliania huxleyi (strain CCMP1516)</name>
    <dbReference type="NCBI Taxonomy" id="280463"/>
    <lineage>
        <taxon>Eukaryota</taxon>
        <taxon>Haptista</taxon>
        <taxon>Haptophyta</taxon>
        <taxon>Prymnesiophyceae</taxon>
        <taxon>Isochrysidales</taxon>
        <taxon>Noelaerhabdaceae</taxon>
        <taxon>Emiliania</taxon>
    </lineage>
</organism>
<dbReference type="eggNOG" id="ENOG502S9AZ">
    <property type="taxonomic scope" value="Eukaryota"/>
</dbReference>
<dbReference type="EnsemblProtists" id="EOD26171">
    <property type="protein sequence ID" value="EOD26171"/>
    <property type="gene ID" value="EMIHUDRAFT_236970"/>
</dbReference>
<dbReference type="Proteomes" id="UP000013827">
    <property type="component" value="Unassembled WGS sequence"/>
</dbReference>
<dbReference type="AlphaFoldDB" id="A0A0D3JRN6"/>
<dbReference type="KEGG" id="ehx:EMIHUDRAFT_236970"/>
<evidence type="ECO:0008006" key="3">
    <source>
        <dbReference type="Google" id="ProtNLM"/>
    </source>
</evidence>
<reference evidence="1" key="2">
    <citation type="submission" date="2024-10" db="UniProtKB">
        <authorList>
            <consortium name="EnsemblProtists"/>
        </authorList>
    </citation>
    <scope>IDENTIFICATION</scope>
</reference>
<evidence type="ECO:0000313" key="2">
    <source>
        <dbReference type="Proteomes" id="UP000013827"/>
    </source>
</evidence>